<accession>A0ABD2NQ19</accession>
<dbReference type="Proteomes" id="UP001516400">
    <property type="component" value="Unassembled WGS sequence"/>
</dbReference>
<dbReference type="AlphaFoldDB" id="A0ABD2NQ19"/>
<dbReference type="EMBL" id="JABFTP020000144">
    <property type="protein sequence ID" value="KAL3280607.1"/>
    <property type="molecule type" value="Genomic_DNA"/>
</dbReference>
<organism evidence="1 2">
    <name type="scientific">Cryptolaemus montrouzieri</name>
    <dbReference type="NCBI Taxonomy" id="559131"/>
    <lineage>
        <taxon>Eukaryota</taxon>
        <taxon>Metazoa</taxon>
        <taxon>Ecdysozoa</taxon>
        <taxon>Arthropoda</taxon>
        <taxon>Hexapoda</taxon>
        <taxon>Insecta</taxon>
        <taxon>Pterygota</taxon>
        <taxon>Neoptera</taxon>
        <taxon>Endopterygota</taxon>
        <taxon>Coleoptera</taxon>
        <taxon>Polyphaga</taxon>
        <taxon>Cucujiformia</taxon>
        <taxon>Coccinelloidea</taxon>
        <taxon>Coccinellidae</taxon>
        <taxon>Scymninae</taxon>
        <taxon>Scymnini</taxon>
        <taxon>Cryptolaemus</taxon>
    </lineage>
</organism>
<gene>
    <name evidence="1" type="ORF">HHI36_003844</name>
</gene>
<name>A0ABD2NQ19_9CUCU</name>
<evidence type="ECO:0000313" key="2">
    <source>
        <dbReference type="Proteomes" id="UP001516400"/>
    </source>
</evidence>
<evidence type="ECO:0008006" key="3">
    <source>
        <dbReference type="Google" id="ProtNLM"/>
    </source>
</evidence>
<protein>
    <recommendedName>
        <fullName evidence="3">Adhesin domain-containing protein</fullName>
    </recommendedName>
</protein>
<evidence type="ECO:0000313" key="1">
    <source>
        <dbReference type="EMBL" id="KAL3280607.1"/>
    </source>
</evidence>
<comment type="caution">
    <text evidence="1">The sequence shown here is derived from an EMBL/GenBank/DDBJ whole genome shotgun (WGS) entry which is preliminary data.</text>
</comment>
<reference evidence="1 2" key="1">
    <citation type="journal article" date="2021" name="BMC Biol.">
        <title>Horizontally acquired antibacterial genes associated with adaptive radiation of ladybird beetles.</title>
        <authorList>
            <person name="Li H.S."/>
            <person name="Tang X.F."/>
            <person name="Huang Y.H."/>
            <person name="Xu Z.Y."/>
            <person name="Chen M.L."/>
            <person name="Du X.Y."/>
            <person name="Qiu B.Y."/>
            <person name="Chen P.T."/>
            <person name="Zhang W."/>
            <person name="Slipinski A."/>
            <person name="Escalona H.E."/>
            <person name="Waterhouse R.M."/>
            <person name="Zwick A."/>
            <person name="Pang H."/>
        </authorList>
    </citation>
    <scope>NUCLEOTIDE SEQUENCE [LARGE SCALE GENOMIC DNA]</scope>
    <source>
        <strain evidence="1">SYSU2018</strain>
    </source>
</reference>
<proteinExistence type="predicted"/>
<sequence length="137" mass="15159">MVISHHQSPNNMTQIKYIGDNTRLRIAENAESLLIIGNNIEVNIGNHRGALKIIGSYCKVRISSGNGNISHIGNNGKFDFVSPETYQNFDYNGNNISITIAGKKVECEENKVEVEKTVNFENGVINISNSKYLNSNS</sequence>
<keyword evidence="2" id="KW-1185">Reference proteome</keyword>